<feature type="region of interest" description="Disordered" evidence="2">
    <location>
        <begin position="1"/>
        <end position="32"/>
    </location>
</feature>
<dbReference type="VEuPathDB" id="FungiDB:A9K55_002249"/>
<feature type="compositionally biased region" description="Polar residues" evidence="2">
    <location>
        <begin position="126"/>
        <end position="139"/>
    </location>
</feature>
<protein>
    <submittedName>
        <fullName evidence="3">C6 finger domain</fullName>
    </submittedName>
</protein>
<reference evidence="3 4" key="1">
    <citation type="journal article" date="2017" name="BMC Genomics">
        <title>Chromosome level assembly and secondary metabolite potential of the parasitic fungus Cordyceps militaris.</title>
        <authorList>
            <person name="Kramer G.J."/>
            <person name="Nodwell J.R."/>
        </authorList>
    </citation>
    <scope>NUCLEOTIDE SEQUENCE [LARGE SCALE GENOMIC DNA]</scope>
    <source>
        <strain evidence="3 4">ATCC 34164</strain>
    </source>
</reference>
<dbReference type="GO" id="GO:0008270">
    <property type="term" value="F:zinc ion binding"/>
    <property type="evidence" value="ECO:0007669"/>
    <property type="project" value="InterPro"/>
</dbReference>
<dbReference type="CDD" id="cd00067">
    <property type="entry name" value="GAL4"/>
    <property type="match status" value="1"/>
</dbReference>
<organism evidence="3 4">
    <name type="scientific">Cordyceps militaris</name>
    <name type="common">Caterpillar fungus</name>
    <name type="synonym">Clavaria militaris</name>
    <dbReference type="NCBI Taxonomy" id="73501"/>
    <lineage>
        <taxon>Eukaryota</taxon>
        <taxon>Fungi</taxon>
        <taxon>Dikarya</taxon>
        <taxon>Ascomycota</taxon>
        <taxon>Pezizomycotina</taxon>
        <taxon>Sordariomycetes</taxon>
        <taxon>Hypocreomycetidae</taxon>
        <taxon>Hypocreales</taxon>
        <taxon>Cordycipitaceae</taxon>
        <taxon>Cordyceps</taxon>
    </lineage>
</organism>
<dbReference type="InterPro" id="IPR036864">
    <property type="entry name" value="Zn2-C6_fun-type_DNA-bd_sf"/>
</dbReference>
<gene>
    <name evidence="3" type="ORF">A9K55_002249</name>
</gene>
<keyword evidence="1" id="KW-0539">Nucleus</keyword>
<evidence type="ECO:0000256" key="2">
    <source>
        <dbReference type="SAM" id="MobiDB-lite"/>
    </source>
</evidence>
<feature type="region of interest" description="Disordered" evidence="2">
    <location>
        <begin position="111"/>
        <end position="139"/>
    </location>
</feature>
<dbReference type="Proteomes" id="UP000323067">
    <property type="component" value="Chromosome iv"/>
</dbReference>
<accession>A0A2H4S9D5</accession>
<dbReference type="OrthoDB" id="4150019at2759"/>
<sequence length="341" mass="36812">MTSIHQGSTPTLKRSFSTPTVHTMAQEATTTAVEKKRNKLGYHRTSIACTLGRKSFTRSMTANEPRYVTTGHCRRRKIRCIVSSEIQNRCINCIRLKKDCSFCPVDQQPPVVDPQGNLTGPGNGGSTAHSQTSSLVLGPGNTSGTLSRSIYGRRSAQNTITLATPGLMPSIGYVSVPGEGLSMTNPDEQSFWVPTEQSPVTLSGSMDMSYGWHSYGSECSSTEQASSFGLEAATQPTWMTATCETAQPNDWNWNSGVNPTAQARSLSFSNDLIGLPQQEFVSGSSNAMYDGGGATLDNAFPSSMSLVPGPTLVTSHRGEPSVIWEPQQQHILHQQQNGHCF</sequence>
<evidence type="ECO:0000313" key="3">
    <source>
        <dbReference type="EMBL" id="ATY59713.1"/>
    </source>
</evidence>
<dbReference type="EMBL" id="CP023322">
    <property type="protein sequence ID" value="ATY59713.1"/>
    <property type="molecule type" value="Genomic_DNA"/>
</dbReference>
<dbReference type="InterPro" id="IPR001138">
    <property type="entry name" value="Zn2Cys6_DnaBD"/>
</dbReference>
<dbReference type="VEuPathDB" id="FungiDB:CCM_09538"/>
<evidence type="ECO:0000313" key="4">
    <source>
        <dbReference type="Proteomes" id="UP000323067"/>
    </source>
</evidence>
<proteinExistence type="predicted"/>
<evidence type="ECO:0000256" key="1">
    <source>
        <dbReference type="ARBA" id="ARBA00023242"/>
    </source>
</evidence>
<name>A0A2H4S9D5_CORMI</name>
<dbReference type="AlphaFoldDB" id="A0A2H4S9D5"/>
<dbReference type="GO" id="GO:0000981">
    <property type="term" value="F:DNA-binding transcription factor activity, RNA polymerase II-specific"/>
    <property type="evidence" value="ECO:0007669"/>
    <property type="project" value="InterPro"/>
</dbReference>
<dbReference type="SUPFAM" id="SSF57701">
    <property type="entry name" value="Zn2/Cys6 DNA-binding domain"/>
    <property type="match status" value="1"/>
</dbReference>